<sequence>MQSNEQQRYNRKADPVPSEVPSSAGVQQISDTAIGIVTVSILSCGVAVASSLFTALT</sequence>
<keyword evidence="2" id="KW-1133">Transmembrane helix</keyword>
<evidence type="ECO:0000256" key="2">
    <source>
        <dbReference type="SAM" id="Phobius"/>
    </source>
</evidence>
<name>U4LPZ2_PYROM</name>
<keyword evidence="4" id="KW-1185">Reference proteome</keyword>
<reference evidence="3 4" key="1">
    <citation type="journal article" date="2013" name="PLoS Genet.">
        <title>The genome and development-dependent transcriptomes of Pyronema confluens: a window into fungal evolution.</title>
        <authorList>
            <person name="Traeger S."/>
            <person name="Altegoer F."/>
            <person name="Freitag M."/>
            <person name="Gabaldon T."/>
            <person name="Kempken F."/>
            <person name="Kumar A."/>
            <person name="Marcet-Houben M."/>
            <person name="Poggeler S."/>
            <person name="Stajich J.E."/>
            <person name="Nowrousian M."/>
        </authorList>
    </citation>
    <scope>NUCLEOTIDE SEQUENCE [LARGE SCALE GENOMIC DNA]</scope>
    <source>
        <strain evidence="4">CBS 100304</strain>
        <tissue evidence="3">Vegetative mycelium</tissue>
    </source>
</reference>
<evidence type="ECO:0000313" key="3">
    <source>
        <dbReference type="EMBL" id="CCX34241.1"/>
    </source>
</evidence>
<evidence type="ECO:0000313" key="4">
    <source>
        <dbReference type="Proteomes" id="UP000018144"/>
    </source>
</evidence>
<dbReference type="EMBL" id="HF936442">
    <property type="protein sequence ID" value="CCX34241.1"/>
    <property type="molecule type" value="Genomic_DNA"/>
</dbReference>
<gene>
    <name evidence="3" type="ORF">PCON_03211</name>
</gene>
<protein>
    <submittedName>
        <fullName evidence="3">Uncharacterized protein</fullName>
    </submittedName>
</protein>
<dbReference type="AlphaFoldDB" id="U4LPZ2"/>
<accession>U4LPZ2</accession>
<feature type="transmembrane region" description="Helical" evidence="2">
    <location>
        <begin position="33"/>
        <end position="56"/>
    </location>
</feature>
<keyword evidence="2" id="KW-0472">Membrane</keyword>
<proteinExistence type="predicted"/>
<feature type="region of interest" description="Disordered" evidence="1">
    <location>
        <begin position="1"/>
        <end position="24"/>
    </location>
</feature>
<keyword evidence="2" id="KW-0812">Transmembrane</keyword>
<dbReference type="Proteomes" id="UP000018144">
    <property type="component" value="Unassembled WGS sequence"/>
</dbReference>
<organism evidence="3 4">
    <name type="scientific">Pyronema omphalodes (strain CBS 100304)</name>
    <name type="common">Pyronema confluens</name>
    <dbReference type="NCBI Taxonomy" id="1076935"/>
    <lineage>
        <taxon>Eukaryota</taxon>
        <taxon>Fungi</taxon>
        <taxon>Dikarya</taxon>
        <taxon>Ascomycota</taxon>
        <taxon>Pezizomycotina</taxon>
        <taxon>Pezizomycetes</taxon>
        <taxon>Pezizales</taxon>
        <taxon>Pyronemataceae</taxon>
        <taxon>Pyronema</taxon>
    </lineage>
</organism>
<evidence type="ECO:0000256" key="1">
    <source>
        <dbReference type="SAM" id="MobiDB-lite"/>
    </source>
</evidence>